<comment type="caution">
    <text evidence="1">The sequence shown here is derived from an EMBL/GenBank/DDBJ whole genome shotgun (WGS) entry which is preliminary data.</text>
</comment>
<reference evidence="1 2" key="1">
    <citation type="submission" date="2018-02" db="EMBL/GenBank/DDBJ databases">
        <title>Novel Leptospira species isolated from soil and water in Japan.</title>
        <authorList>
            <person name="Nakao R."/>
            <person name="Masuzawa T."/>
        </authorList>
    </citation>
    <scope>NUCLEOTIDE SEQUENCE [LARGE SCALE GENOMIC DNA]</scope>
    <source>
        <strain evidence="1 2">YH101</strain>
    </source>
</reference>
<sequence>MTLFPETDDLKTLANFLIDLTDWARKEGLLNIGKKYDPKKWNYPISDFLHVGISLIVDGIDPYLVRQTLEIRKSTFKQRLNYRLHYLKQYIKNICQPSEFIYYPKHPDNEKLILFFKNIENSPSENFKEFHELLAKSGKTEESLFIIQYYRYLLFTSIDMSIEGILNIQSGTNSNVLRNLLYSYIDLGYSELKFPSMDTESTLTENEIQALLTGNSNNKNIL</sequence>
<organism evidence="1 2">
    <name type="scientific">Leptospira ryugenii</name>
    <dbReference type="NCBI Taxonomy" id="1917863"/>
    <lineage>
        <taxon>Bacteria</taxon>
        <taxon>Pseudomonadati</taxon>
        <taxon>Spirochaetota</taxon>
        <taxon>Spirochaetia</taxon>
        <taxon>Leptospirales</taxon>
        <taxon>Leptospiraceae</taxon>
        <taxon>Leptospira</taxon>
    </lineage>
</organism>
<dbReference type="OrthoDB" id="9806929at2"/>
<dbReference type="RefSeq" id="WP_108978517.1">
    <property type="nucleotide sequence ID" value="NZ_BFBB01000011.1"/>
</dbReference>
<protein>
    <submittedName>
        <fullName evidence="1">Uncharacterized protein</fullName>
    </submittedName>
</protein>
<dbReference type="Proteomes" id="UP000245133">
    <property type="component" value="Unassembled WGS sequence"/>
</dbReference>
<name>A0A2P2E5F8_9LEPT</name>
<evidence type="ECO:0000313" key="1">
    <source>
        <dbReference type="EMBL" id="GBF52109.1"/>
    </source>
</evidence>
<keyword evidence="2" id="KW-1185">Reference proteome</keyword>
<proteinExistence type="predicted"/>
<dbReference type="EMBL" id="BFBB01000011">
    <property type="protein sequence ID" value="GBF52109.1"/>
    <property type="molecule type" value="Genomic_DNA"/>
</dbReference>
<dbReference type="AlphaFoldDB" id="A0A2P2E5F8"/>
<gene>
    <name evidence="1" type="ORF">LPTSP4_36470</name>
</gene>
<evidence type="ECO:0000313" key="2">
    <source>
        <dbReference type="Proteomes" id="UP000245133"/>
    </source>
</evidence>
<accession>A0A2P2E5F8</accession>